<dbReference type="Gene3D" id="3.60.10.10">
    <property type="entry name" value="Endonuclease/exonuclease/phosphatase"/>
    <property type="match status" value="1"/>
</dbReference>
<dbReference type="GO" id="GO:0046856">
    <property type="term" value="P:phosphatidylinositol dephosphorylation"/>
    <property type="evidence" value="ECO:0007669"/>
    <property type="project" value="InterPro"/>
</dbReference>
<accession>A0A5B8MGJ3</accession>
<dbReference type="AlphaFoldDB" id="A0A5B8MGJ3"/>
<feature type="compositionally biased region" description="Low complexity" evidence="2">
    <location>
        <begin position="360"/>
        <end position="374"/>
    </location>
</feature>
<dbReference type="Pfam" id="PF22669">
    <property type="entry name" value="Exo_endo_phos2"/>
    <property type="match status" value="1"/>
</dbReference>
<evidence type="ECO:0000256" key="1">
    <source>
        <dbReference type="ARBA" id="ARBA00010768"/>
    </source>
</evidence>
<evidence type="ECO:0000313" key="4">
    <source>
        <dbReference type="EMBL" id="QDZ19549.1"/>
    </source>
</evidence>
<dbReference type="InterPro" id="IPR046985">
    <property type="entry name" value="IP5"/>
</dbReference>
<evidence type="ECO:0000313" key="5">
    <source>
        <dbReference type="Proteomes" id="UP000316726"/>
    </source>
</evidence>
<dbReference type="PANTHER" id="PTHR11200">
    <property type="entry name" value="INOSITOL 5-PHOSPHATASE"/>
    <property type="match status" value="1"/>
</dbReference>
<reference evidence="4 5" key="1">
    <citation type="submission" date="2018-07" db="EMBL/GenBank/DDBJ databases">
        <title>The complete nuclear genome of the prasinophyte Chloropicon primus (CCMP1205).</title>
        <authorList>
            <person name="Pombert J.-F."/>
            <person name="Otis C."/>
            <person name="Turmel M."/>
            <person name="Lemieux C."/>
        </authorList>
    </citation>
    <scope>NUCLEOTIDE SEQUENCE [LARGE SCALE GENOMIC DNA]</scope>
    <source>
        <strain evidence="4 5">CCMP1205</strain>
    </source>
</reference>
<organism evidence="4 5">
    <name type="scientific">Chloropicon primus</name>
    <dbReference type="NCBI Taxonomy" id="1764295"/>
    <lineage>
        <taxon>Eukaryota</taxon>
        <taxon>Viridiplantae</taxon>
        <taxon>Chlorophyta</taxon>
        <taxon>Chloropicophyceae</taxon>
        <taxon>Chloropicales</taxon>
        <taxon>Chloropicaceae</taxon>
        <taxon>Chloropicon</taxon>
    </lineage>
</organism>
<sequence>MAAMGDLSLRIHVVTWNMNSRLPSDGIPESLLMLSKDPETLERCVYAVGVQEGSQVGTWSEYVLSELGDPFMLIGEGNIGGIHLAIFVTEDIVKDYEFDIETDIVSCGIGNIYWNKGAVGFLVKIQSLKLLFVNSHLAAQQDKVDQRNQDYHRITSELFKEKAEPGTKPNIEDLADLIFWCGDFNYRIEGNRKSVDYLLKKGMMNVLLANDQLQNEIASKRAFVDYVEGGINFLPTYKFDNGTDNYDTSSKQRVPSWTDRILWKVCDGGAAQNVEVVLWLYDAVRGMKSSDHRPVIGVFDVHTSTKKVQKSLDAVLGEQLKRPTLQVQRSGDGATQNEVEAVTKILELSKSQRRGRGEDPGIPGAIPGAVPGGESESEPESEPEPKDGEGEVELAREMLKEPIPLQENLSILQLQASIDDLFAAFSSKVNVALDLFENAQAKKARGIVAKVESMKANLERARPLEKGATAVAASGGEPESEEKVVVEKATLVEEVPKIHVGTQKDLEDETINGLYQKISELRTEIYQEKRTHMQTKAKLEIMNRKLNKHSEDEEGGGGVARRRSSVSTIATAKVMQARMRKKQSKIYG</sequence>
<feature type="region of interest" description="Disordered" evidence="2">
    <location>
        <begin position="350"/>
        <end position="390"/>
    </location>
</feature>
<evidence type="ECO:0000256" key="2">
    <source>
        <dbReference type="SAM" id="MobiDB-lite"/>
    </source>
</evidence>
<evidence type="ECO:0000259" key="3">
    <source>
        <dbReference type="SMART" id="SM00128"/>
    </source>
</evidence>
<dbReference type="STRING" id="1764295.A0A5B8MGJ3"/>
<dbReference type="GO" id="GO:0004439">
    <property type="term" value="F:phosphatidylinositol-4,5-bisphosphate 5-phosphatase activity"/>
    <property type="evidence" value="ECO:0007669"/>
    <property type="project" value="TreeGrafter"/>
</dbReference>
<comment type="similarity">
    <text evidence="1">Belongs to the inositol polyphosphate 5-phosphatase family.</text>
</comment>
<proteinExistence type="inferred from homology"/>
<dbReference type="SMART" id="SM00128">
    <property type="entry name" value="IPPc"/>
    <property type="match status" value="1"/>
</dbReference>
<feature type="domain" description="Inositol polyphosphate-related phosphatase" evidence="3">
    <location>
        <begin position="7"/>
        <end position="307"/>
    </location>
</feature>
<dbReference type="Proteomes" id="UP000316726">
    <property type="component" value="Chromosome 3"/>
</dbReference>
<name>A0A5B8MGJ3_9CHLO</name>
<dbReference type="OrthoDB" id="62798at2759"/>
<dbReference type="SUPFAM" id="SSF56219">
    <property type="entry name" value="DNase I-like"/>
    <property type="match status" value="1"/>
</dbReference>
<gene>
    <name evidence="4" type="ORF">A3770_03p20670</name>
</gene>
<dbReference type="InterPro" id="IPR000300">
    <property type="entry name" value="IPPc"/>
</dbReference>
<dbReference type="InterPro" id="IPR036691">
    <property type="entry name" value="Endo/exonu/phosph_ase_sf"/>
</dbReference>
<dbReference type="PANTHER" id="PTHR11200:SF275">
    <property type="entry name" value="LD06095P"/>
    <property type="match status" value="1"/>
</dbReference>
<keyword evidence="5" id="KW-1185">Reference proteome</keyword>
<dbReference type="EMBL" id="CP031036">
    <property type="protein sequence ID" value="QDZ19549.1"/>
    <property type="molecule type" value="Genomic_DNA"/>
</dbReference>
<protein>
    <submittedName>
        <fullName evidence="4">Inositol polyphosphate phosphatase</fullName>
    </submittedName>
</protein>